<dbReference type="SUPFAM" id="SSF48350">
    <property type="entry name" value="GTPase activation domain, GAP"/>
    <property type="match status" value="1"/>
</dbReference>
<gene>
    <name evidence="2" type="ORF">RHIMIDRAFT_15091</name>
</gene>
<proteinExistence type="predicted"/>
<organism evidence="2 3">
    <name type="scientific">Rhizopus microsporus ATCC 52813</name>
    <dbReference type="NCBI Taxonomy" id="1340429"/>
    <lineage>
        <taxon>Eukaryota</taxon>
        <taxon>Fungi</taxon>
        <taxon>Fungi incertae sedis</taxon>
        <taxon>Mucoromycota</taxon>
        <taxon>Mucoromycotina</taxon>
        <taxon>Mucoromycetes</taxon>
        <taxon>Mucorales</taxon>
        <taxon>Mucorineae</taxon>
        <taxon>Rhizopodaceae</taxon>
        <taxon>Rhizopus</taxon>
    </lineage>
</organism>
<dbReference type="PROSITE" id="PS50238">
    <property type="entry name" value="RHOGAP"/>
    <property type="match status" value="1"/>
</dbReference>
<evidence type="ECO:0000259" key="1">
    <source>
        <dbReference type="PROSITE" id="PS50238"/>
    </source>
</evidence>
<reference evidence="2 3" key="1">
    <citation type="journal article" date="2016" name="Proc. Natl. Acad. Sci. U.S.A.">
        <title>Lipid metabolic changes in an early divergent fungus govern the establishment of a mutualistic symbiosis with endobacteria.</title>
        <authorList>
            <person name="Lastovetsky O.A."/>
            <person name="Gaspar M.L."/>
            <person name="Mondo S.J."/>
            <person name="LaButti K.M."/>
            <person name="Sandor L."/>
            <person name="Grigoriev I.V."/>
            <person name="Henry S.A."/>
            <person name="Pawlowska T.E."/>
        </authorList>
    </citation>
    <scope>NUCLEOTIDE SEQUENCE [LARGE SCALE GENOMIC DNA]</scope>
    <source>
        <strain evidence="2 3">ATCC 52813</strain>
    </source>
</reference>
<dbReference type="Proteomes" id="UP000242254">
    <property type="component" value="Unassembled WGS sequence"/>
</dbReference>
<dbReference type="GO" id="GO:0007165">
    <property type="term" value="P:signal transduction"/>
    <property type="evidence" value="ECO:0007669"/>
    <property type="project" value="InterPro"/>
</dbReference>
<dbReference type="EMBL" id="KZ303842">
    <property type="protein sequence ID" value="PHZ18009.1"/>
    <property type="molecule type" value="Genomic_DNA"/>
</dbReference>
<evidence type="ECO:0000313" key="3">
    <source>
        <dbReference type="Proteomes" id="UP000242254"/>
    </source>
</evidence>
<dbReference type="RefSeq" id="XP_023471717.1">
    <property type="nucleotide sequence ID" value="XM_023605740.1"/>
</dbReference>
<dbReference type="InterPro" id="IPR000198">
    <property type="entry name" value="RhoGAP_dom"/>
</dbReference>
<dbReference type="GeneID" id="35436730"/>
<accession>A0A2G4TAH1</accession>
<dbReference type="Pfam" id="PF00620">
    <property type="entry name" value="RhoGAP"/>
    <property type="match status" value="1"/>
</dbReference>
<feature type="domain" description="Rho-GAP" evidence="1">
    <location>
        <begin position="1"/>
        <end position="169"/>
    </location>
</feature>
<dbReference type="InterPro" id="IPR008936">
    <property type="entry name" value="Rho_GTPase_activation_prot"/>
</dbReference>
<dbReference type="AlphaFoldDB" id="A0A2G4TAH1"/>
<sequence length="326" mass="37894">MYSLEFAAHVSRLCMEEILSRGLTERKILRKSVPNSVLLLKVFRKQQCTAEDLHHVSIHSVATLMQDTLWCCQERIISRKVWKTINYETCTLEELSKFISKRGIVLLSDILDFLVEIKRHKSYNLMDAYHLGEAMGKATLGPGNCDSIMAEKANHFLTRMIIERSQQRPMTKPEATRAKAKSYHRIIQAIQRRNYDCMDVVQDSLYAMMENAYKTETESTQEVYVSIFNQALEEATMSPILIRLLKHKVEDDETYSLNEALKRNDAIEAQIKSAFDDFVPLIQKRIEVHRKQIYYTEKPNQVKSMMKKVIKMAPLHGHNKMLSAFQ</sequence>
<name>A0A2G4TAH1_RHIZD</name>
<protein>
    <recommendedName>
        <fullName evidence="1">Rho-GAP domain-containing protein</fullName>
    </recommendedName>
</protein>
<keyword evidence="3" id="KW-1185">Reference proteome</keyword>
<evidence type="ECO:0000313" key="2">
    <source>
        <dbReference type="EMBL" id="PHZ18009.1"/>
    </source>
</evidence>
<dbReference type="Gene3D" id="1.10.555.10">
    <property type="entry name" value="Rho GTPase activation protein"/>
    <property type="match status" value="1"/>
</dbReference>